<feature type="compositionally biased region" description="Polar residues" evidence="5">
    <location>
        <begin position="1429"/>
        <end position="1452"/>
    </location>
</feature>
<evidence type="ECO:0000256" key="2">
    <source>
        <dbReference type="ARBA" id="ARBA00022801"/>
    </source>
</evidence>
<feature type="region of interest" description="Disordered" evidence="5">
    <location>
        <begin position="1267"/>
        <end position="1295"/>
    </location>
</feature>
<dbReference type="EC" id="3.1.3.48" evidence="1"/>
<feature type="region of interest" description="Disordered" evidence="5">
    <location>
        <begin position="1196"/>
        <end position="1254"/>
    </location>
</feature>
<dbReference type="PROSITE" id="PS00383">
    <property type="entry name" value="TYR_PHOSPHATASE_1"/>
    <property type="match status" value="1"/>
</dbReference>
<dbReference type="InterPro" id="IPR047170">
    <property type="entry name" value="PTN12/18/22"/>
</dbReference>
<feature type="region of interest" description="Disordered" evidence="5">
    <location>
        <begin position="618"/>
        <end position="655"/>
    </location>
</feature>
<feature type="compositionally biased region" description="Polar residues" evidence="5">
    <location>
        <begin position="1284"/>
        <end position="1295"/>
    </location>
</feature>
<feature type="compositionally biased region" description="Basic residues" evidence="5">
    <location>
        <begin position="631"/>
        <end position="645"/>
    </location>
</feature>
<dbReference type="PROSITE" id="PS50055">
    <property type="entry name" value="TYR_PHOSPHATASE_PTP"/>
    <property type="match status" value="1"/>
</dbReference>
<feature type="region of interest" description="Disordered" evidence="5">
    <location>
        <begin position="1300"/>
        <end position="1319"/>
    </location>
</feature>
<evidence type="ECO:0000256" key="4">
    <source>
        <dbReference type="ARBA" id="ARBA00034734"/>
    </source>
</evidence>
<dbReference type="Pfam" id="PF00102">
    <property type="entry name" value="Y_phosphatase"/>
    <property type="match status" value="1"/>
</dbReference>
<evidence type="ECO:0000256" key="5">
    <source>
        <dbReference type="SAM" id="MobiDB-lite"/>
    </source>
</evidence>
<feature type="compositionally biased region" description="Low complexity" evidence="5">
    <location>
        <begin position="473"/>
        <end position="483"/>
    </location>
</feature>
<dbReference type="SMART" id="SM00404">
    <property type="entry name" value="PTPc_motif"/>
    <property type="match status" value="1"/>
</dbReference>
<feature type="region of interest" description="Disordered" evidence="5">
    <location>
        <begin position="328"/>
        <end position="353"/>
    </location>
</feature>
<feature type="region of interest" description="Disordered" evidence="5">
    <location>
        <begin position="1345"/>
        <end position="1377"/>
    </location>
</feature>
<dbReference type="SUPFAM" id="SSF52799">
    <property type="entry name" value="(Phosphotyrosine protein) phosphatases II"/>
    <property type="match status" value="1"/>
</dbReference>
<feature type="compositionally biased region" description="Polar residues" evidence="5">
    <location>
        <begin position="1300"/>
        <end position="1313"/>
    </location>
</feature>
<evidence type="ECO:0000259" key="7">
    <source>
        <dbReference type="PROSITE" id="PS50056"/>
    </source>
</evidence>
<evidence type="ECO:0000313" key="8">
    <source>
        <dbReference type="Proteomes" id="UP000694941"/>
    </source>
</evidence>
<dbReference type="GeneID" id="106463400"/>
<dbReference type="InterPro" id="IPR000242">
    <property type="entry name" value="PTP_cat"/>
</dbReference>
<gene>
    <name evidence="9" type="primary">LOC106463400</name>
</gene>
<keyword evidence="2" id="KW-0378">Hydrolase</keyword>
<name>A0ABM1SSI2_LIMPO</name>
<feature type="compositionally biased region" description="Basic and acidic residues" evidence="5">
    <location>
        <begin position="1229"/>
        <end position="1241"/>
    </location>
</feature>
<feature type="compositionally biased region" description="Basic and acidic residues" evidence="5">
    <location>
        <begin position="1810"/>
        <end position="1828"/>
    </location>
</feature>
<feature type="domain" description="Tyrosine-protein phosphatase" evidence="6">
    <location>
        <begin position="28"/>
        <end position="293"/>
    </location>
</feature>
<dbReference type="RefSeq" id="XP_022246588.1">
    <property type="nucleotide sequence ID" value="XM_022390880.1"/>
</dbReference>
<dbReference type="PANTHER" id="PTHR45983:SF2">
    <property type="entry name" value="PROTEIN-TYROSINE-PHOSPHATASE"/>
    <property type="match status" value="1"/>
</dbReference>
<feature type="region of interest" description="Disordered" evidence="5">
    <location>
        <begin position="1657"/>
        <end position="1739"/>
    </location>
</feature>
<feature type="compositionally biased region" description="Polar residues" evidence="5">
    <location>
        <begin position="1242"/>
        <end position="1254"/>
    </location>
</feature>
<dbReference type="Proteomes" id="UP000694941">
    <property type="component" value="Unplaced"/>
</dbReference>
<dbReference type="InterPro" id="IPR029021">
    <property type="entry name" value="Prot-tyrosine_phosphatase-like"/>
</dbReference>
<dbReference type="InterPro" id="IPR016130">
    <property type="entry name" value="Tyr_Pase_AS"/>
</dbReference>
<dbReference type="CDD" id="cd14542">
    <property type="entry name" value="PTPc-N22_18_12"/>
    <property type="match status" value="1"/>
</dbReference>
<keyword evidence="3" id="KW-0904">Protein phosphatase</keyword>
<feature type="region of interest" description="Disordered" evidence="5">
    <location>
        <begin position="471"/>
        <end position="569"/>
    </location>
</feature>
<proteinExistence type="inferred from homology"/>
<organism evidence="8 9">
    <name type="scientific">Limulus polyphemus</name>
    <name type="common">Atlantic horseshoe crab</name>
    <dbReference type="NCBI Taxonomy" id="6850"/>
    <lineage>
        <taxon>Eukaryota</taxon>
        <taxon>Metazoa</taxon>
        <taxon>Ecdysozoa</taxon>
        <taxon>Arthropoda</taxon>
        <taxon>Chelicerata</taxon>
        <taxon>Merostomata</taxon>
        <taxon>Xiphosura</taxon>
        <taxon>Limulidae</taxon>
        <taxon>Limulus</taxon>
    </lineage>
</organism>
<dbReference type="InterPro" id="IPR000387">
    <property type="entry name" value="Tyr_Pase_dom"/>
</dbReference>
<feature type="compositionally biased region" description="Basic and acidic residues" evidence="5">
    <location>
        <begin position="1364"/>
        <end position="1377"/>
    </location>
</feature>
<feature type="domain" description="Tyrosine specific protein phosphatases" evidence="7">
    <location>
        <begin position="207"/>
        <end position="284"/>
    </location>
</feature>
<dbReference type="PROSITE" id="PS50056">
    <property type="entry name" value="TYR_PHOSPHATASE_2"/>
    <property type="match status" value="1"/>
</dbReference>
<evidence type="ECO:0000256" key="3">
    <source>
        <dbReference type="ARBA" id="ARBA00022912"/>
    </source>
</evidence>
<keyword evidence="8" id="KW-1185">Reference proteome</keyword>
<dbReference type="InterPro" id="IPR003595">
    <property type="entry name" value="Tyr_Pase_cat"/>
</dbReference>
<dbReference type="PANTHER" id="PTHR45983">
    <property type="entry name" value="TYROSINE PHOSPHATSE N18, PUTATIVE-RELATED"/>
    <property type="match status" value="1"/>
</dbReference>
<accession>A0ABM1SSI2</accession>
<feature type="region of interest" description="Disordered" evidence="5">
    <location>
        <begin position="1752"/>
        <end position="1776"/>
    </location>
</feature>
<evidence type="ECO:0000259" key="6">
    <source>
        <dbReference type="PROSITE" id="PS50055"/>
    </source>
</evidence>
<reference evidence="9" key="1">
    <citation type="submission" date="2025-08" db="UniProtKB">
        <authorList>
            <consortium name="RefSeq"/>
        </authorList>
    </citation>
    <scope>IDENTIFICATION</scope>
    <source>
        <tissue evidence="9">Muscle</tissue>
    </source>
</reference>
<evidence type="ECO:0000313" key="9">
    <source>
        <dbReference type="RefSeq" id="XP_022246588.1"/>
    </source>
</evidence>
<protein>
    <recommendedName>
        <fullName evidence="1">protein-tyrosine-phosphatase</fullName>
        <ecNumber evidence="1">3.1.3.48</ecNumber>
    </recommendedName>
</protein>
<feature type="region of interest" description="Disordered" evidence="5">
    <location>
        <begin position="1428"/>
        <end position="1475"/>
    </location>
</feature>
<dbReference type="SMART" id="SM00194">
    <property type="entry name" value="PTPc"/>
    <property type="match status" value="1"/>
</dbReference>
<feature type="compositionally biased region" description="Basic and acidic residues" evidence="5">
    <location>
        <begin position="487"/>
        <end position="504"/>
    </location>
</feature>
<feature type="region of interest" description="Disordered" evidence="5">
    <location>
        <begin position="1791"/>
        <end position="1850"/>
    </location>
</feature>
<sequence length="1850" mass="207768">MPLKTVLKNFLNHLETLEARRKLGDDLYEVEFQNLKELTERLKHDHNYACTQGEMDVNRRKNRYKDILPYDHTRVTLSDYPGVPGSDYINANYIKGASGSMAYIASQGPLPNTVVDFWRMIWECEVKVVVMACNERESGKYKCECYWPSDGEKKQAGNITIELVKWRQVCPDFLLRTLKVRNGNEERPICQFHYASWPDHGVPTSVQPILELVRLVRDCQASEAVPVLVHCSAGCGRTGTICAIDYVWGLMRMGKLSESFSLYQLISEMRRQRIAMVQTKEQYILVHRAVGALFEQQLRVIDNHTYENIDEDGEPLIWKEIERSGDSYGENRVEESPCKEKAEKEKSEKEEKIEKLQSQEMQEKALFSSQEFILSRPSSCVQDMQGSGDQVDSCCVLPVEERSSEIISNTQLPIKCMTKSLTEGESPEKQNIKILEIEDEKQILTTSHDTLVLNKLRREASVKRLISGWNKASVESEGSSSGGQDQKNGDCEEQEVFHSSEKKHQTLGNGLSCRKDGILNENSSSRVSKKRPLIKVRSFSASEVEGDHSSSPPPDSLGGPTRRTVEENSYFSPNLLSRSSFETERLKKPHNSERLVGKATVIRRPSIAHLKALFEKSVASENDASQDHLSRRQRPLSRSHSHHIPQGRMEENSEGHIGSNILGEQERTDNALGIVSRCYREPVFSVHDQDTCDTRDRRSIWYNSSSFSNQENSKDTVNQSQKVGQTTNLTDFAVDEPQELNNNPLPSRQTKWYTQENATPDIKNEENKNLSFKKFTSKIQIKEPQSDQSVLDKLNCFHPKCQRLLSWDEGGYQDCYAAKSRWYDNLSPVSGTLSEQWHKQSQVHESSNVVSQNFLSELNHPVDAVVKDQNPPELPVKRKIAMKTKTLPVSECHYGILYDNVKKKTSPISSVSQSFGVTSISNTKNSSHIPALTDKCEYSQSPVFENSHERPPELPEKKVIGKQKHVKNHLEVKSVTTPPSDFVLLRKTKPVSETVKSEPKEPDVCIKNAYTTQIQPVFLKTGQQQPLAKSNKTKNVNLYSNVNLAAKKNIETIENTLEQHHRGAIIDLMSKSSCQLERQHNDQKQKKIDVFTQKDAANVSLPNRKITEDANILPRQPQQQNKNSHNHNLGKMKYEPIWIDGSNQVTSSADQTKLHTYQNTVTVEGALDKSNIQYKKETFLKKEDVRIKVKDSQGEARNLLLHSPAPKSKKSHDLTCKPTASTTKNCSVNKKEDVVTSDKEQTQTSHSSSTDVSELNSLLDELTSHASKDFKRESTPPFCEISLPSASPAQKQSFGLSYSQAYQERQKQPTSPSKPHPVSLYEGVTTEIISEPQGKGTIHHNQAHLSNKTKDENQKNQCKTKAQRGTESDSSTKRKKDPDYECIYPLQHSFSSPQFPNIHHLHADNYKTYEPRIKPQLHTSILSKKCLDSNETSNPKCSSNKTSSKITPSCNTGPPKPPRTYNHSSLNQSSSSPYKLDGGRLLVSVGSPKNPALHKKEMWKLPVKEKLAHHLKGKKALLSVSDNFSSGGITHHVDSKRIRPFNENALNSAIPAYGKELTMPVYSRGPLNLYACPTTRSSGALVPDYENVYNSTNSSQIAKSGDHASKSSTPSMHALRHSISDASVYVTLRGTKPCPQGLSVSRTQGPPIYSQVVKLKKNESQEKAVPNVTQASPSEGIHRRSQDDMDLQPVAPPRNRKQLPARRSMVEVESSGIGWSVKDDSPPTSNANDQEDSNGFHKDSVDCVASQSYHLKEGSSQACTKKRSDNSGVSDLGTYGKLGDTISKALGKLTMGKLSKLRPKPDPGVAHGQKNKDDESKSREGTPTRKTEVNLNTVDDQKQKNLPREQWTQV</sequence>
<comment type="similarity">
    <text evidence="4">Belongs to the protein-tyrosine phosphatase family. Non-receptor class 4 subfamily.</text>
</comment>
<feature type="region of interest" description="Disordered" evidence="5">
    <location>
        <begin position="1108"/>
        <end position="1129"/>
    </location>
</feature>
<feature type="compositionally biased region" description="Polar residues" evidence="5">
    <location>
        <begin position="1218"/>
        <end position="1228"/>
    </location>
</feature>
<dbReference type="Gene3D" id="3.90.190.10">
    <property type="entry name" value="Protein tyrosine phosphatase superfamily"/>
    <property type="match status" value="1"/>
</dbReference>
<evidence type="ECO:0000256" key="1">
    <source>
        <dbReference type="ARBA" id="ARBA00013064"/>
    </source>
</evidence>
<dbReference type="PRINTS" id="PR00700">
    <property type="entry name" value="PRTYPHPHTASE"/>
</dbReference>